<sequence length="109" mass="11981">MWRTDGLACFHPAMDRPDEEVPPTSPPPPPPRPTTPRPGPKPATQSSTNVGIRKRKTLKPSQLPVSKLTATLETVVGKLAFVASIHPPIDTFNVSESCNSRQDFRDQQK</sequence>
<dbReference type="AlphaFoldDB" id="A0A553P6Z7"/>
<protein>
    <submittedName>
        <fullName evidence="2">Uncharacterized protein</fullName>
    </submittedName>
</protein>
<feature type="compositionally biased region" description="Polar residues" evidence="1">
    <location>
        <begin position="92"/>
        <end position="101"/>
    </location>
</feature>
<feature type="region of interest" description="Disordered" evidence="1">
    <location>
        <begin position="90"/>
        <end position="109"/>
    </location>
</feature>
<accession>A0A553P6Z7</accession>
<keyword evidence="3" id="KW-1185">Reference proteome</keyword>
<comment type="caution">
    <text evidence="2">The sequence shown here is derived from an EMBL/GenBank/DDBJ whole genome shotgun (WGS) entry which is preliminary data.</text>
</comment>
<organism evidence="2 3">
    <name type="scientific">Tigriopus californicus</name>
    <name type="common">Marine copepod</name>
    <dbReference type="NCBI Taxonomy" id="6832"/>
    <lineage>
        <taxon>Eukaryota</taxon>
        <taxon>Metazoa</taxon>
        <taxon>Ecdysozoa</taxon>
        <taxon>Arthropoda</taxon>
        <taxon>Crustacea</taxon>
        <taxon>Multicrustacea</taxon>
        <taxon>Hexanauplia</taxon>
        <taxon>Copepoda</taxon>
        <taxon>Harpacticoida</taxon>
        <taxon>Harpacticidae</taxon>
        <taxon>Tigriopus</taxon>
    </lineage>
</organism>
<dbReference type="EMBL" id="VCGU01000007">
    <property type="protein sequence ID" value="TRY73457.1"/>
    <property type="molecule type" value="Genomic_DNA"/>
</dbReference>
<gene>
    <name evidence="2" type="ORF">TCAL_15722</name>
</gene>
<feature type="region of interest" description="Disordered" evidence="1">
    <location>
        <begin position="1"/>
        <end position="59"/>
    </location>
</feature>
<reference evidence="2 3" key="1">
    <citation type="journal article" date="2018" name="Nat. Ecol. Evol.">
        <title>Genomic signatures of mitonuclear coevolution across populations of Tigriopus californicus.</title>
        <authorList>
            <person name="Barreto F.S."/>
            <person name="Watson E.T."/>
            <person name="Lima T.G."/>
            <person name="Willett C.S."/>
            <person name="Edmands S."/>
            <person name="Li W."/>
            <person name="Burton R.S."/>
        </authorList>
    </citation>
    <scope>NUCLEOTIDE SEQUENCE [LARGE SCALE GENOMIC DNA]</scope>
    <source>
        <strain evidence="2 3">San Diego</strain>
    </source>
</reference>
<dbReference type="Proteomes" id="UP000318571">
    <property type="component" value="Chromosome 3"/>
</dbReference>
<evidence type="ECO:0000313" key="2">
    <source>
        <dbReference type="EMBL" id="TRY73457.1"/>
    </source>
</evidence>
<name>A0A553P6Z7_TIGCA</name>
<proteinExistence type="predicted"/>
<feature type="compositionally biased region" description="Pro residues" evidence="1">
    <location>
        <begin position="23"/>
        <end position="41"/>
    </location>
</feature>
<evidence type="ECO:0000313" key="3">
    <source>
        <dbReference type="Proteomes" id="UP000318571"/>
    </source>
</evidence>
<evidence type="ECO:0000256" key="1">
    <source>
        <dbReference type="SAM" id="MobiDB-lite"/>
    </source>
</evidence>
<feature type="non-terminal residue" evidence="2">
    <location>
        <position position="109"/>
    </location>
</feature>